<dbReference type="PROSITE" id="PS00211">
    <property type="entry name" value="ABC_TRANSPORTER_1"/>
    <property type="match status" value="1"/>
</dbReference>
<dbReference type="Gene3D" id="2.40.50.100">
    <property type="match status" value="1"/>
</dbReference>
<proteinExistence type="predicted"/>
<dbReference type="PANTHER" id="PTHR42781:SF4">
    <property type="entry name" value="SPERMIDINE_PUTRESCINE IMPORT ATP-BINDING PROTEIN POTA"/>
    <property type="match status" value="1"/>
</dbReference>
<keyword evidence="3 5" id="KW-0067">ATP-binding</keyword>
<dbReference type="PANTHER" id="PTHR42781">
    <property type="entry name" value="SPERMIDINE/PUTRESCINE IMPORT ATP-BINDING PROTEIN POTA"/>
    <property type="match status" value="1"/>
</dbReference>
<keyword evidence="2" id="KW-0547">Nucleotide-binding</keyword>
<comment type="caution">
    <text evidence="5">The sequence shown here is derived from an EMBL/GenBank/DDBJ whole genome shotgun (WGS) entry which is preliminary data.</text>
</comment>
<dbReference type="Pfam" id="PF08402">
    <property type="entry name" value="TOBE_2"/>
    <property type="match status" value="1"/>
</dbReference>
<dbReference type="PROSITE" id="PS50893">
    <property type="entry name" value="ABC_TRANSPORTER_2"/>
    <property type="match status" value="1"/>
</dbReference>
<dbReference type="InterPro" id="IPR017871">
    <property type="entry name" value="ABC_transporter-like_CS"/>
</dbReference>
<evidence type="ECO:0000313" key="6">
    <source>
        <dbReference type="Proteomes" id="UP001551675"/>
    </source>
</evidence>
<feature type="domain" description="ABC transporter" evidence="4">
    <location>
        <begin position="6"/>
        <end position="238"/>
    </location>
</feature>
<dbReference type="InterPro" id="IPR008995">
    <property type="entry name" value="Mo/tungstate-bd_C_term_dom"/>
</dbReference>
<reference evidence="5 6" key="1">
    <citation type="submission" date="2024-06" db="EMBL/GenBank/DDBJ databases">
        <title>The Natural Products Discovery Center: Release of the First 8490 Sequenced Strains for Exploring Actinobacteria Biosynthetic Diversity.</title>
        <authorList>
            <person name="Kalkreuter E."/>
            <person name="Kautsar S.A."/>
            <person name="Yang D."/>
            <person name="Bader C.D."/>
            <person name="Teijaro C.N."/>
            <person name="Fluegel L."/>
            <person name="Davis C.M."/>
            <person name="Simpson J.R."/>
            <person name="Lauterbach L."/>
            <person name="Steele A.D."/>
            <person name="Gui C."/>
            <person name="Meng S."/>
            <person name="Li G."/>
            <person name="Viehrig K."/>
            <person name="Ye F."/>
            <person name="Su P."/>
            <person name="Kiefer A.F."/>
            <person name="Nichols A."/>
            <person name="Cepeda A.J."/>
            <person name="Yan W."/>
            <person name="Fan B."/>
            <person name="Jiang Y."/>
            <person name="Adhikari A."/>
            <person name="Zheng C.-J."/>
            <person name="Schuster L."/>
            <person name="Cowan T.M."/>
            <person name="Smanski M.J."/>
            <person name="Chevrette M.G."/>
            <person name="De Carvalho L.P.S."/>
            <person name="Shen B."/>
        </authorList>
    </citation>
    <scope>NUCLEOTIDE SEQUENCE [LARGE SCALE GENOMIC DNA]</scope>
    <source>
        <strain evidence="5 6">NPDC050100</strain>
    </source>
</reference>
<evidence type="ECO:0000259" key="4">
    <source>
        <dbReference type="PROSITE" id="PS50893"/>
    </source>
</evidence>
<dbReference type="RefSeq" id="WP_061254324.1">
    <property type="nucleotide sequence ID" value="NZ_JBFALK010000015.1"/>
</dbReference>
<evidence type="ECO:0000256" key="2">
    <source>
        <dbReference type="ARBA" id="ARBA00022741"/>
    </source>
</evidence>
<name>A0ABV3GKB3_MICGL</name>
<dbReference type="InterPro" id="IPR027417">
    <property type="entry name" value="P-loop_NTPase"/>
</dbReference>
<dbReference type="GO" id="GO:0005524">
    <property type="term" value="F:ATP binding"/>
    <property type="evidence" value="ECO:0007669"/>
    <property type="project" value="UniProtKB-KW"/>
</dbReference>
<organism evidence="5 6">
    <name type="scientific">Microtetraspora glauca</name>
    <dbReference type="NCBI Taxonomy" id="1996"/>
    <lineage>
        <taxon>Bacteria</taxon>
        <taxon>Bacillati</taxon>
        <taxon>Actinomycetota</taxon>
        <taxon>Actinomycetes</taxon>
        <taxon>Streptosporangiales</taxon>
        <taxon>Streptosporangiaceae</taxon>
        <taxon>Microtetraspora</taxon>
    </lineage>
</organism>
<evidence type="ECO:0000256" key="3">
    <source>
        <dbReference type="ARBA" id="ARBA00022840"/>
    </source>
</evidence>
<dbReference type="Proteomes" id="UP001551675">
    <property type="component" value="Unassembled WGS sequence"/>
</dbReference>
<evidence type="ECO:0000256" key="1">
    <source>
        <dbReference type="ARBA" id="ARBA00022448"/>
    </source>
</evidence>
<accession>A0ABV3GKB3</accession>
<dbReference type="Pfam" id="PF00005">
    <property type="entry name" value="ABC_tran"/>
    <property type="match status" value="1"/>
</dbReference>
<dbReference type="SMART" id="SM00382">
    <property type="entry name" value="AAA"/>
    <property type="match status" value="1"/>
</dbReference>
<evidence type="ECO:0000313" key="5">
    <source>
        <dbReference type="EMBL" id="MEV0972029.1"/>
    </source>
</evidence>
<sequence>MEDAYLALSKLTKTYPNQSRSAVHDVDIDVARGEFISLLGPSGCGKTTTLRMIAGLISPTSGHIRVDGTDITNRPVHRRDMGLVFQSYALFPHMSVGENVDFGLQMRRVAKSDRRRRVADALDMVHLAHLANRRVSQLSGGQAQRIALARALVIEPTVLLLDEPLSNLDAKLREELRVEIRRIQQETGITTVFVTHDQDEALAMSDRLVVMSEGRVEQVGEPWAVYETPKNRFVADFIGRTNMFDGRVAGRSDGVLRLEAEGLGTLSVRAQQTDRATATVMVRPHRVRIDPAEQMANELKGRVVQSSYLGDVESVVIDVNGVRVLAERTHSGRPLTVGATVGLGWGDADAYVIPQ</sequence>
<dbReference type="InterPro" id="IPR013611">
    <property type="entry name" value="Transp-assoc_OB_typ2"/>
</dbReference>
<dbReference type="InterPro" id="IPR003593">
    <property type="entry name" value="AAA+_ATPase"/>
</dbReference>
<gene>
    <name evidence="5" type="ORF">AB0I59_25785</name>
</gene>
<dbReference type="InterPro" id="IPR003439">
    <property type="entry name" value="ABC_transporter-like_ATP-bd"/>
</dbReference>
<dbReference type="Gene3D" id="3.40.50.300">
    <property type="entry name" value="P-loop containing nucleotide triphosphate hydrolases"/>
    <property type="match status" value="1"/>
</dbReference>
<dbReference type="SUPFAM" id="SSF50331">
    <property type="entry name" value="MOP-like"/>
    <property type="match status" value="1"/>
</dbReference>
<dbReference type="InterPro" id="IPR050093">
    <property type="entry name" value="ABC_SmlMolc_Importer"/>
</dbReference>
<protein>
    <submittedName>
        <fullName evidence="5">ABC transporter ATP-binding protein</fullName>
    </submittedName>
</protein>
<dbReference type="SUPFAM" id="SSF52540">
    <property type="entry name" value="P-loop containing nucleoside triphosphate hydrolases"/>
    <property type="match status" value="1"/>
</dbReference>
<dbReference type="EMBL" id="JBFALK010000015">
    <property type="protein sequence ID" value="MEV0972029.1"/>
    <property type="molecule type" value="Genomic_DNA"/>
</dbReference>
<keyword evidence="1" id="KW-0813">Transport</keyword>
<keyword evidence="6" id="KW-1185">Reference proteome</keyword>